<accession>A0A1D9GKW0</accession>
<evidence type="ECO:0000256" key="1">
    <source>
        <dbReference type="SAM" id="SignalP"/>
    </source>
</evidence>
<feature type="signal peptide" evidence="1">
    <location>
        <begin position="1"/>
        <end position="23"/>
    </location>
</feature>
<organism evidence="2 3">
    <name type="scientific">Marinobacter salinus</name>
    <dbReference type="NCBI Taxonomy" id="1874317"/>
    <lineage>
        <taxon>Bacteria</taxon>
        <taxon>Pseudomonadati</taxon>
        <taxon>Pseudomonadota</taxon>
        <taxon>Gammaproteobacteria</taxon>
        <taxon>Pseudomonadales</taxon>
        <taxon>Marinobacteraceae</taxon>
        <taxon>Marinobacter</taxon>
    </lineage>
</organism>
<evidence type="ECO:0000313" key="3">
    <source>
        <dbReference type="Proteomes" id="UP000177445"/>
    </source>
</evidence>
<dbReference type="STRING" id="1874317.BKP64_08980"/>
<name>A0A1D9GKW0_9GAMM</name>
<evidence type="ECO:0000313" key="2">
    <source>
        <dbReference type="EMBL" id="AOY88286.1"/>
    </source>
</evidence>
<dbReference type="Proteomes" id="UP000177445">
    <property type="component" value="Chromosome"/>
</dbReference>
<proteinExistence type="predicted"/>
<feature type="chain" id="PRO_5009442045" evidence="1">
    <location>
        <begin position="24"/>
        <end position="162"/>
    </location>
</feature>
<dbReference type="EMBL" id="CP017715">
    <property type="protein sequence ID" value="AOY88286.1"/>
    <property type="molecule type" value="Genomic_DNA"/>
</dbReference>
<reference evidence="2 3" key="1">
    <citation type="submission" date="2016-10" db="EMBL/GenBank/DDBJ databases">
        <title>Marinobacter salinus sp. nov., a moderately halophilic bacterium isolated from a tidal flat environment.</title>
        <authorList>
            <person name="Park S.-J."/>
        </authorList>
    </citation>
    <scope>NUCLEOTIDE SEQUENCE [LARGE SCALE GENOMIC DNA]</scope>
    <source>
        <strain evidence="2 3">Hb8</strain>
    </source>
</reference>
<keyword evidence="1" id="KW-0732">Signal</keyword>
<gene>
    <name evidence="2" type="ORF">BKP64_08980</name>
</gene>
<keyword evidence="3" id="KW-1185">Reference proteome</keyword>
<dbReference type="KEGG" id="msq:BKP64_08980"/>
<dbReference type="AlphaFoldDB" id="A0A1D9GKW0"/>
<sequence>MRLMSAVGFVFSLFSIFASGAQADEASSLADELFMLIPGYVSYGMYEYENEFNPNGCEVFIFSKKEFENSQGWHREESEGGINFGEINYITFLDTKSGGARVTYSFESEVIGYSYERDGNMEYIDRKEKKNRISIHFGGDGRSAKKALLLSKKLKKKCDGQI</sequence>
<protein>
    <submittedName>
        <fullName evidence="2">Uncharacterized protein</fullName>
    </submittedName>
</protein>